<evidence type="ECO:0000313" key="5">
    <source>
        <dbReference type="Proteomes" id="UP001195483"/>
    </source>
</evidence>
<feature type="domain" description="EGF-like" evidence="2 3">
    <location>
        <begin position="44"/>
        <end position="55"/>
    </location>
</feature>
<name>A0AAE0T4I7_9BIVA</name>
<sequence>MSMCVEAVLKNPTQFKPGKPVDFLPNLLCQGDCTGHGKCSNGKCICSVGFDGTDCSVDTTKPPVIDRINSRNPCDLQQGNCGLIYLSPSNFYQTPDSMCHLRELKFSNGTFVETGYGFYTNADNVTLTDIGCRIPLANDVQGTNVFIINVQAQTSLSLSYTAENLLHY</sequence>
<dbReference type="EMBL" id="JAEAOA010001410">
    <property type="protein sequence ID" value="KAK3603682.1"/>
    <property type="molecule type" value="Genomic_DNA"/>
</dbReference>
<dbReference type="InterPro" id="IPR000742">
    <property type="entry name" value="EGF"/>
</dbReference>
<evidence type="ECO:0000313" key="4">
    <source>
        <dbReference type="EMBL" id="KAK3603682.1"/>
    </source>
</evidence>
<evidence type="ECO:0000259" key="3">
    <source>
        <dbReference type="PROSITE" id="PS01186"/>
    </source>
</evidence>
<keyword evidence="5" id="KW-1185">Reference proteome</keyword>
<dbReference type="Gene3D" id="2.10.25.10">
    <property type="entry name" value="Laminin"/>
    <property type="match status" value="1"/>
</dbReference>
<dbReference type="Pfam" id="PF23106">
    <property type="entry name" value="EGF_Teneurin"/>
    <property type="match status" value="1"/>
</dbReference>
<reference evidence="4" key="3">
    <citation type="submission" date="2023-05" db="EMBL/GenBank/DDBJ databases">
        <authorList>
            <person name="Smith C.H."/>
        </authorList>
    </citation>
    <scope>NUCLEOTIDE SEQUENCE</scope>
    <source>
        <strain evidence="4">CHS0354</strain>
        <tissue evidence="4">Mantle</tissue>
    </source>
</reference>
<protein>
    <recommendedName>
        <fullName evidence="2 3">EGF-like domain-containing protein</fullName>
    </recommendedName>
</protein>
<evidence type="ECO:0000259" key="2">
    <source>
        <dbReference type="PROSITE" id="PS00022"/>
    </source>
</evidence>
<reference evidence="4" key="2">
    <citation type="journal article" date="2021" name="Genome Biol. Evol.">
        <title>Developing a high-quality reference genome for a parasitic bivalve with doubly uniparental inheritance (Bivalvia: Unionida).</title>
        <authorList>
            <person name="Smith C.H."/>
        </authorList>
    </citation>
    <scope>NUCLEOTIDE SEQUENCE</scope>
    <source>
        <strain evidence="4">CHS0354</strain>
        <tissue evidence="4">Mantle</tissue>
    </source>
</reference>
<dbReference type="PROSITE" id="PS00022">
    <property type="entry name" value="EGF_1"/>
    <property type="match status" value="1"/>
</dbReference>
<dbReference type="FunFam" id="2.10.25.10:FF:000001">
    <property type="entry name" value="Tenascin C"/>
    <property type="match status" value="1"/>
</dbReference>
<organism evidence="4 5">
    <name type="scientific">Potamilus streckersoni</name>
    <dbReference type="NCBI Taxonomy" id="2493646"/>
    <lineage>
        <taxon>Eukaryota</taxon>
        <taxon>Metazoa</taxon>
        <taxon>Spiralia</taxon>
        <taxon>Lophotrochozoa</taxon>
        <taxon>Mollusca</taxon>
        <taxon>Bivalvia</taxon>
        <taxon>Autobranchia</taxon>
        <taxon>Heteroconchia</taxon>
        <taxon>Palaeoheterodonta</taxon>
        <taxon>Unionida</taxon>
        <taxon>Unionoidea</taxon>
        <taxon>Unionidae</taxon>
        <taxon>Ambleminae</taxon>
        <taxon>Lampsilini</taxon>
        <taxon>Potamilus</taxon>
    </lineage>
</organism>
<accession>A0AAE0T4I7</accession>
<keyword evidence="1" id="KW-0325">Glycoprotein</keyword>
<dbReference type="AlphaFoldDB" id="A0AAE0T4I7"/>
<comment type="caution">
    <text evidence="4">The sequence shown here is derived from an EMBL/GenBank/DDBJ whole genome shotgun (WGS) entry which is preliminary data.</text>
</comment>
<dbReference type="PROSITE" id="PS01186">
    <property type="entry name" value="EGF_2"/>
    <property type="match status" value="1"/>
</dbReference>
<reference evidence="4" key="1">
    <citation type="journal article" date="2021" name="Genome Biol. Evol.">
        <title>A High-Quality Reference Genome for a Parasitic Bivalve with Doubly Uniparental Inheritance (Bivalvia: Unionida).</title>
        <authorList>
            <person name="Smith C.H."/>
        </authorList>
    </citation>
    <scope>NUCLEOTIDE SEQUENCE</scope>
    <source>
        <strain evidence="4">CHS0354</strain>
    </source>
</reference>
<gene>
    <name evidence="4" type="ORF">CHS0354_023279</name>
</gene>
<proteinExistence type="predicted"/>
<dbReference type="Proteomes" id="UP001195483">
    <property type="component" value="Unassembled WGS sequence"/>
</dbReference>
<evidence type="ECO:0000256" key="1">
    <source>
        <dbReference type="ARBA" id="ARBA00023180"/>
    </source>
</evidence>